<feature type="region of interest" description="Disordered" evidence="2">
    <location>
        <begin position="126"/>
        <end position="147"/>
    </location>
</feature>
<reference evidence="4" key="2">
    <citation type="submission" date="2020-09" db="EMBL/GenBank/DDBJ databases">
        <authorList>
            <person name="Sun Q."/>
            <person name="Ohkuma M."/>
        </authorList>
    </citation>
    <scope>NUCLEOTIDE SEQUENCE</scope>
    <source>
        <strain evidence="4">JCM 4646</strain>
    </source>
</reference>
<name>A0A919KWK4_9ACTN</name>
<evidence type="ECO:0000256" key="1">
    <source>
        <dbReference type="ARBA" id="ARBA00022527"/>
    </source>
</evidence>
<reference evidence="4" key="1">
    <citation type="journal article" date="2014" name="Int. J. Syst. Evol. Microbiol.">
        <title>Complete genome sequence of Corynebacterium casei LMG S-19264T (=DSM 44701T), isolated from a smear-ripened cheese.</title>
        <authorList>
            <consortium name="US DOE Joint Genome Institute (JGI-PGF)"/>
            <person name="Walter F."/>
            <person name="Albersmeier A."/>
            <person name="Kalinowski J."/>
            <person name="Ruckert C."/>
        </authorList>
    </citation>
    <scope>NUCLEOTIDE SEQUENCE</scope>
    <source>
        <strain evidence="4">JCM 4646</strain>
    </source>
</reference>
<dbReference type="CDD" id="cd16936">
    <property type="entry name" value="HATPase_RsbW-like"/>
    <property type="match status" value="1"/>
</dbReference>
<dbReference type="GO" id="GO:0004674">
    <property type="term" value="F:protein serine/threonine kinase activity"/>
    <property type="evidence" value="ECO:0007669"/>
    <property type="project" value="UniProtKB-KW"/>
</dbReference>
<keyword evidence="1" id="KW-0808">Transferase</keyword>
<evidence type="ECO:0000259" key="3">
    <source>
        <dbReference type="Pfam" id="PF13581"/>
    </source>
</evidence>
<dbReference type="SUPFAM" id="SSF55874">
    <property type="entry name" value="ATPase domain of HSP90 chaperone/DNA topoisomerase II/histidine kinase"/>
    <property type="match status" value="1"/>
</dbReference>
<dbReference type="AlphaFoldDB" id="A0A919KWK4"/>
<dbReference type="PANTHER" id="PTHR35526:SF3">
    <property type="entry name" value="ANTI-SIGMA-F FACTOR RSBW"/>
    <property type="match status" value="1"/>
</dbReference>
<keyword evidence="5" id="KW-1185">Reference proteome</keyword>
<keyword evidence="1" id="KW-0723">Serine/threonine-protein kinase</keyword>
<gene>
    <name evidence="4" type="ORF">GCM10018781_46820</name>
</gene>
<feature type="domain" description="Histidine kinase/HSP90-like ATPase" evidence="3">
    <location>
        <begin position="18"/>
        <end position="121"/>
    </location>
</feature>
<sequence>MARRVALPTGRQYVGREVRSAVGRSFDQVRPGRPQERDDLLLVVSEPVTNAVRHAGGAGTLDLALLPDAVDIAVSDPSRTLPLPRLPDPGAGTGGLGLHLVATLCGPVRVTLDPGSGKTVHARLPYRRPPAPEAAPATAPTPRRRCW</sequence>
<evidence type="ECO:0000256" key="2">
    <source>
        <dbReference type="SAM" id="MobiDB-lite"/>
    </source>
</evidence>
<dbReference type="Pfam" id="PF13581">
    <property type="entry name" value="HATPase_c_2"/>
    <property type="match status" value="1"/>
</dbReference>
<dbReference type="InterPro" id="IPR003594">
    <property type="entry name" value="HATPase_dom"/>
</dbReference>
<accession>A0A919KWK4</accession>
<dbReference type="Gene3D" id="3.30.565.10">
    <property type="entry name" value="Histidine kinase-like ATPase, C-terminal domain"/>
    <property type="match status" value="1"/>
</dbReference>
<dbReference type="PANTHER" id="PTHR35526">
    <property type="entry name" value="ANTI-SIGMA-F FACTOR RSBW-RELATED"/>
    <property type="match status" value="1"/>
</dbReference>
<dbReference type="InterPro" id="IPR036890">
    <property type="entry name" value="HATPase_C_sf"/>
</dbReference>
<proteinExistence type="predicted"/>
<evidence type="ECO:0000313" key="5">
    <source>
        <dbReference type="Proteomes" id="UP000617734"/>
    </source>
</evidence>
<keyword evidence="1" id="KW-0418">Kinase</keyword>
<dbReference type="EMBL" id="BNBO01000028">
    <property type="protein sequence ID" value="GHH76165.1"/>
    <property type="molecule type" value="Genomic_DNA"/>
</dbReference>
<dbReference type="GeneID" id="95355062"/>
<dbReference type="InterPro" id="IPR050267">
    <property type="entry name" value="Anti-sigma-factor_SerPK"/>
</dbReference>
<evidence type="ECO:0000313" key="4">
    <source>
        <dbReference type="EMBL" id="GHH76165.1"/>
    </source>
</evidence>
<protein>
    <recommendedName>
        <fullName evidence="3">Histidine kinase/HSP90-like ATPase domain-containing protein</fullName>
    </recommendedName>
</protein>
<dbReference type="RefSeq" id="WP_190212855.1">
    <property type="nucleotide sequence ID" value="NZ_BNBO01000028.1"/>
</dbReference>
<organism evidence="4 5">
    <name type="scientific">Kitasatospora indigofera</name>
    <dbReference type="NCBI Taxonomy" id="67307"/>
    <lineage>
        <taxon>Bacteria</taxon>
        <taxon>Bacillati</taxon>
        <taxon>Actinomycetota</taxon>
        <taxon>Actinomycetes</taxon>
        <taxon>Kitasatosporales</taxon>
        <taxon>Streptomycetaceae</taxon>
        <taxon>Kitasatospora</taxon>
    </lineage>
</organism>
<dbReference type="Proteomes" id="UP000617734">
    <property type="component" value="Unassembled WGS sequence"/>
</dbReference>
<comment type="caution">
    <text evidence="4">The sequence shown here is derived from an EMBL/GenBank/DDBJ whole genome shotgun (WGS) entry which is preliminary data.</text>
</comment>